<proteinExistence type="predicted"/>
<protein>
    <submittedName>
        <fullName evidence="1">ABC transporter substrate-binding protein</fullName>
    </submittedName>
</protein>
<accession>A0ACD5BJQ0</accession>
<reference evidence="1" key="1">
    <citation type="submission" date="2023-10" db="EMBL/GenBank/DDBJ databases">
        <title>Whole genome sequencing of actinobacterial strain Amycolatopsis sp. (BCA-696) identifies the underlying plant growth-promoting genes.</title>
        <authorList>
            <person name="Gandham P."/>
            <person name="Vadla N."/>
            <person name="Saji A."/>
            <person name="Srinivas V."/>
            <person name="Ruperao P."/>
            <person name="Selvanayagam S."/>
            <person name="Saxena R.K."/>
            <person name="Rathore A."/>
            <person name="Gopalakrishnan S."/>
            <person name="Thakur V."/>
        </authorList>
    </citation>
    <scope>NUCLEOTIDE SEQUENCE</scope>
    <source>
        <strain evidence="1">BCA-696</strain>
    </source>
</reference>
<dbReference type="EMBL" id="CP150484">
    <property type="protein sequence ID" value="WYW19472.1"/>
    <property type="molecule type" value="Genomic_DNA"/>
</dbReference>
<organism evidence="1 2">
    <name type="scientific">Amycolatopsis coloradensis</name>
    <dbReference type="NCBI Taxonomy" id="76021"/>
    <lineage>
        <taxon>Bacteria</taxon>
        <taxon>Bacillati</taxon>
        <taxon>Actinomycetota</taxon>
        <taxon>Actinomycetes</taxon>
        <taxon>Pseudonocardiales</taxon>
        <taxon>Pseudonocardiaceae</taxon>
        <taxon>Amycolatopsis</taxon>
    </lineage>
</organism>
<name>A0ACD5BJQ0_9PSEU</name>
<dbReference type="Proteomes" id="UP001456344">
    <property type="component" value="Chromosome"/>
</dbReference>
<evidence type="ECO:0000313" key="2">
    <source>
        <dbReference type="Proteomes" id="UP001456344"/>
    </source>
</evidence>
<evidence type="ECO:0000313" key="1">
    <source>
        <dbReference type="EMBL" id="WYW19472.1"/>
    </source>
</evidence>
<gene>
    <name evidence="1" type="ORF">LCL61_28405</name>
</gene>
<sequence>MLLLATSACGLLGGGTEESSGSQPKVAATLMTILDSAPLRWAIDQGYFRAAGIDVTPVPAESGQVGITKLQAGDADIAYAGDVAIISAVATGGLDLRVIAQAAMAGPETMWIMVRDDGSVPTVADLAGKRIAHNGVNGVSHMLIRAVMATHRVDDSTVQWTRANFPDMAGLLARKQIDAALLPEPYIMAASKQKVKPLIDPIKGGGFEQSIPTGSYVVTAAWAQQHPAEIAAFQRALRRAAAEVTSKPEIVQQLAVREMKVDAGDAQLMKLPIFPLTPSAVQLQRWADLMHSFGVIKQPVRMSDLVIAPPPDQ</sequence>
<keyword evidence="2" id="KW-1185">Reference proteome</keyword>